<dbReference type="RefSeq" id="WP_128675021.1">
    <property type="nucleotide sequence ID" value="NZ_RRCO01000007.1"/>
</dbReference>
<keyword evidence="1" id="KW-0677">Repeat</keyword>
<evidence type="ECO:0000256" key="2">
    <source>
        <dbReference type="PROSITE-ProRule" id="PRU00591"/>
    </source>
</evidence>
<proteinExistence type="predicted"/>
<name>A0A3P3QUV9_9FIRM</name>
<sequence length="267" mass="30513">MKKLILIFSLLFSLFMSMSVFAADYSIGSASWDVGDKALATWDETEDKTKYKVQLYKGNKKVGSNNAASSEKYDFTKLIIDNGAGNYHFKVYPLKGGPSMTVDSDIEYFDYDAIAEYKKKRSGTTPSSNNTNNNTNSTTSTGTNNATVTGWYQTNNTWHYRKADGTHATNWFMVNNLWYFFDANGNMLTGWIENNGNKYYLNQPNGDMPVGWALINDKWYYFEESGLYKKGWIEYNGHWYYLDANGQMVTNTTIDGYNINQDGVWVQ</sequence>
<dbReference type="InterPro" id="IPR018337">
    <property type="entry name" value="Cell_wall/Cho-bd_repeat"/>
</dbReference>
<feature type="repeat" description="Cell wall-binding" evidence="2">
    <location>
        <begin position="168"/>
        <end position="187"/>
    </location>
</feature>
<accession>A0A3P3QUV9</accession>
<feature type="repeat" description="Cell wall-binding" evidence="2">
    <location>
        <begin position="229"/>
        <end position="248"/>
    </location>
</feature>
<evidence type="ECO:0000256" key="1">
    <source>
        <dbReference type="ARBA" id="ARBA00022737"/>
    </source>
</evidence>
<keyword evidence="6" id="KW-1185">Reference proteome</keyword>
<evidence type="ECO:0000256" key="3">
    <source>
        <dbReference type="SAM" id="MobiDB-lite"/>
    </source>
</evidence>
<dbReference type="AlphaFoldDB" id="A0A3P3QUV9"/>
<evidence type="ECO:0000313" key="6">
    <source>
        <dbReference type="Proteomes" id="UP000272490"/>
    </source>
</evidence>
<dbReference type="Gene3D" id="2.10.270.10">
    <property type="entry name" value="Cholin Binding"/>
    <property type="match status" value="1"/>
</dbReference>
<dbReference type="Pfam" id="PF19127">
    <property type="entry name" value="Choline_bind_3"/>
    <property type="match status" value="2"/>
</dbReference>
<dbReference type="SUPFAM" id="SSF69360">
    <property type="entry name" value="Cell wall binding repeat"/>
    <property type="match status" value="1"/>
</dbReference>
<feature type="region of interest" description="Disordered" evidence="3">
    <location>
        <begin position="120"/>
        <end position="146"/>
    </location>
</feature>
<keyword evidence="4" id="KW-0732">Signal</keyword>
<feature type="chain" id="PRO_5018003654" evidence="4">
    <location>
        <begin position="23"/>
        <end position="267"/>
    </location>
</feature>
<comment type="caution">
    <text evidence="5">The sequence shown here is derived from an EMBL/GenBank/DDBJ whole genome shotgun (WGS) entry which is preliminary data.</text>
</comment>
<evidence type="ECO:0000313" key="5">
    <source>
        <dbReference type="EMBL" id="RRJ24309.1"/>
    </source>
</evidence>
<gene>
    <name evidence="5" type="ORF">EHV10_12965</name>
</gene>
<dbReference type="Pfam" id="PF01473">
    <property type="entry name" value="Choline_bind_1"/>
    <property type="match status" value="1"/>
</dbReference>
<protein>
    <submittedName>
        <fullName evidence="5">Cell wall-binding protein</fullName>
    </submittedName>
</protein>
<dbReference type="Proteomes" id="UP000272490">
    <property type="component" value="Unassembled WGS sequence"/>
</dbReference>
<dbReference type="OrthoDB" id="2051412at2"/>
<reference evidence="5 6" key="1">
    <citation type="submission" date="2018-11" db="EMBL/GenBank/DDBJ databases">
        <title>Genome sequencing of Lachnoanaerobaculum sp. KCOM 2030 (= ChDC B114).</title>
        <authorList>
            <person name="Kook J.-K."/>
            <person name="Park S.-N."/>
            <person name="Lim Y.K."/>
        </authorList>
    </citation>
    <scope>NUCLEOTIDE SEQUENCE [LARGE SCALE GENOMIC DNA]</scope>
    <source>
        <strain evidence="5 6">KCOM 2030</strain>
    </source>
</reference>
<organism evidence="5 6">
    <name type="scientific">Lachnoanaerobaculum gingivalis</name>
    <dbReference type="NCBI Taxonomy" id="2490855"/>
    <lineage>
        <taxon>Bacteria</taxon>
        <taxon>Bacillati</taxon>
        <taxon>Bacillota</taxon>
        <taxon>Clostridia</taxon>
        <taxon>Lachnospirales</taxon>
        <taxon>Lachnospiraceae</taxon>
        <taxon>Lachnoanaerobaculum</taxon>
    </lineage>
</organism>
<dbReference type="EMBL" id="RRCO01000007">
    <property type="protein sequence ID" value="RRJ24309.1"/>
    <property type="molecule type" value="Genomic_DNA"/>
</dbReference>
<feature type="signal peptide" evidence="4">
    <location>
        <begin position="1"/>
        <end position="22"/>
    </location>
</feature>
<evidence type="ECO:0000256" key="4">
    <source>
        <dbReference type="SAM" id="SignalP"/>
    </source>
</evidence>
<feature type="compositionally biased region" description="Low complexity" evidence="3">
    <location>
        <begin position="123"/>
        <end position="145"/>
    </location>
</feature>
<dbReference type="PROSITE" id="PS51170">
    <property type="entry name" value="CW"/>
    <property type="match status" value="2"/>
</dbReference>